<accession>A0A1H9RLV6</accession>
<evidence type="ECO:0000313" key="2">
    <source>
        <dbReference type="Proteomes" id="UP000198885"/>
    </source>
</evidence>
<organism evidence="1 2">
    <name type="scientific">Tranquillimonas rosea</name>
    <dbReference type="NCBI Taxonomy" id="641238"/>
    <lineage>
        <taxon>Bacteria</taxon>
        <taxon>Pseudomonadati</taxon>
        <taxon>Pseudomonadota</taxon>
        <taxon>Alphaproteobacteria</taxon>
        <taxon>Rhodobacterales</taxon>
        <taxon>Roseobacteraceae</taxon>
        <taxon>Tranquillimonas</taxon>
    </lineage>
</organism>
<evidence type="ECO:0000313" key="1">
    <source>
        <dbReference type="EMBL" id="SER73664.1"/>
    </source>
</evidence>
<dbReference type="Pfam" id="PF10025">
    <property type="entry name" value="DUF2267"/>
    <property type="match status" value="1"/>
</dbReference>
<reference evidence="1 2" key="1">
    <citation type="submission" date="2016-10" db="EMBL/GenBank/DDBJ databases">
        <authorList>
            <person name="de Groot N.N."/>
        </authorList>
    </citation>
    <scope>NUCLEOTIDE SEQUENCE [LARGE SCALE GENOMIC DNA]</scope>
    <source>
        <strain evidence="1 2">DSM 23042</strain>
    </source>
</reference>
<dbReference type="InterPro" id="IPR018727">
    <property type="entry name" value="DUF2267"/>
</dbReference>
<proteinExistence type="predicted"/>
<dbReference type="STRING" id="641238.SAMN04490244_102347"/>
<name>A0A1H9RLV6_9RHOB</name>
<dbReference type="InterPro" id="IPR038282">
    <property type="entry name" value="DUF2267_sf"/>
</dbReference>
<dbReference type="Proteomes" id="UP000198885">
    <property type="component" value="Unassembled WGS sequence"/>
</dbReference>
<dbReference type="EMBL" id="FOGU01000002">
    <property type="protein sequence ID" value="SER73664.1"/>
    <property type="molecule type" value="Genomic_DNA"/>
</dbReference>
<protein>
    <submittedName>
        <fullName evidence="1">Uncharacterized conserved protein, DUF2267 family</fullName>
    </submittedName>
</protein>
<dbReference type="Gene3D" id="1.10.490.110">
    <property type="entry name" value="Uncharacterized conserved protein DUF2267"/>
    <property type="match status" value="1"/>
</dbReference>
<dbReference type="AlphaFoldDB" id="A0A1H9RLV6"/>
<sequence>MPEMGLEVIDRTVNDTNNWLNQISTDLGCDKKHAYHVLRGGLHTLRDRMTVEEAAHLSAQLPHLIRGIYYENWRPADAPQKLRDREEYLTIMVENVGDRETEDDPEEAARAVFRVLKANVDPNELRHVGALLPDDVTELYQAA</sequence>
<gene>
    <name evidence="1" type="ORF">SAMN04490244_102347</name>
</gene>
<dbReference type="RefSeq" id="WP_092689158.1">
    <property type="nucleotide sequence ID" value="NZ_FOGU01000002.1"/>
</dbReference>
<keyword evidence="2" id="KW-1185">Reference proteome</keyword>
<dbReference type="OrthoDB" id="20942at2"/>